<evidence type="ECO:0000256" key="11">
    <source>
        <dbReference type="RuleBase" id="RU004504"/>
    </source>
</evidence>
<dbReference type="Pfam" id="PF00266">
    <property type="entry name" value="Aminotran_5"/>
    <property type="match status" value="1"/>
</dbReference>
<dbReference type="PROSITE" id="PS00595">
    <property type="entry name" value="AA_TRANSFER_CLASS_5"/>
    <property type="match status" value="1"/>
</dbReference>
<evidence type="ECO:0000256" key="2">
    <source>
        <dbReference type="ARBA" id="ARBA00006490"/>
    </source>
</evidence>
<organism evidence="13 14">
    <name type="scientific">Alkalicella caledoniensis</name>
    <dbReference type="NCBI Taxonomy" id="2731377"/>
    <lineage>
        <taxon>Bacteria</taxon>
        <taxon>Bacillati</taxon>
        <taxon>Bacillota</taxon>
        <taxon>Clostridia</taxon>
        <taxon>Eubacteriales</taxon>
        <taxon>Proteinivoracaceae</taxon>
        <taxon>Alkalicella</taxon>
    </lineage>
</organism>
<dbReference type="InterPro" id="IPR017772">
    <property type="entry name" value="Cys_deSase_NifS_bac/arc"/>
</dbReference>
<name>A0A7G9W8Y4_ALKCA</name>
<dbReference type="NCBIfam" id="TIGR03402">
    <property type="entry name" value="FeS_nifS"/>
    <property type="match status" value="1"/>
</dbReference>
<dbReference type="GO" id="GO:0030170">
    <property type="term" value="F:pyridoxal phosphate binding"/>
    <property type="evidence" value="ECO:0007669"/>
    <property type="project" value="UniProtKB-UniRule"/>
</dbReference>
<dbReference type="AlphaFoldDB" id="A0A7G9W8Y4"/>
<dbReference type="InterPro" id="IPR000192">
    <property type="entry name" value="Aminotrans_V_dom"/>
</dbReference>
<protein>
    <recommendedName>
        <fullName evidence="10">Cysteine desulfurase IscS</fullName>
        <ecNumber evidence="10">2.8.1.7</ecNumber>
    </recommendedName>
</protein>
<keyword evidence="14" id="KW-1185">Reference proteome</keyword>
<dbReference type="InterPro" id="IPR010240">
    <property type="entry name" value="Cys_deSase_IscS"/>
</dbReference>
<feature type="binding site" evidence="10">
    <location>
        <position position="180"/>
    </location>
    <ligand>
        <name>pyridoxal 5'-phosphate</name>
        <dbReference type="ChEBI" id="CHEBI:597326"/>
    </ligand>
</feature>
<feature type="active site" description="Cysteine persulfide intermediate" evidence="10">
    <location>
        <position position="324"/>
    </location>
</feature>
<dbReference type="EC" id="2.8.1.7" evidence="10"/>
<comment type="pathway">
    <text evidence="10">Cofactor biosynthesis; iron-sulfur cluster biosynthesis.</text>
</comment>
<reference evidence="13 14" key="1">
    <citation type="submission" date="2020-07" db="EMBL/GenBank/DDBJ databases">
        <title>Alkalicella. sp. LB2 genome.</title>
        <authorList>
            <person name="Postec A."/>
            <person name="Quemeneur M."/>
        </authorList>
    </citation>
    <scope>NUCLEOTIDE SEQUENCE [LARGE SCALE GENOMIC DNA]</scope>
    <source>
        <strain evidence="13 14">LB2</strain>
    </source>
</reference>
<dbReference type="PANTHER" id="PTHR11601:SF34">
    <property type="entry name" value="CYSTEINE DESULFURASE"/>
    <property type="match status" value="1"/>
</dbReference>
<proteinExistence type="inferred from homology"/>
<feature type="binding site" evidence="10">
    <location>
        <position position="152"/>
    </location>
    <ligand>
        <name>pyridoxal 5'-phosphate</name>
        <dbReference type="ChEBI" id="CHEBI:597326"/>
    </ligand>
</feature>
<dbReference type="InterPro" id="IPR016454">
    <property type="entry name" value="Cysteine_dSase"/>
</dbReference>
<keyword evidence="4 10" id="KW-0808">Transferase</keyword>
<evidence type="ECO:0000256" key="9">
    <source>
        <dbReference type="ARBA" id="ARBA00050776"/>
    </source>
</evidence>
<dbReference type="Proteomes" id="UP000516160">
    <property type="component" value="Chromosome"/>
</dbReference>
<dbReference type="Gene3D" id="3.90.1150.10">
    <property type="entry name" value="Aspartate Aminotransferase, domain 1"/>
    <property type="match status" value="1"/>
</dbReference>
<feature type="binding site" evidence="10">
    <location>
        <position position="238"/>
    </location>
    <ligand>
        <name>pyridoxal 5'-phosphate</name>
        <dbReference type="ChEBI" id="CHEBI:597326"/>
    </ligand>
</feature>
<dbReference type="InterPro" id="IPR015422">
    <property type="entry name" value="PyrdxlP-dep_Trfase_small"/>
</dbReference>
<evidence type="ECO:0000313" key="14">
    <source>
        <dbReference type="Proteomes" id="UP000516160"/>
    </source>
</evidence>
<accession>A0A7G9W8Y4</accession>
<dbReference type="GO" id="GO:0044571">
    <property type="term" value="P:[2Fe-2S] cluster assembly"/>
    <property type="evidence" value="ECO:0007669"/>
    <property type="project" value="UniProtKB-UniRule"/>
</dbReference>
<keyword evidence="10" id="KW-0001">2Fe-2S</keyword>
<evidence type="ECO:0000259" key="12">
    <source>
        <dbReference type="Pfam" id="PF00266"/>
    </source>
</evidence>
<evidence type="ECO:0000256" key="4">
    <source>
        <dbReference type="ARBA" id="ARBA00022679"/>
    </source>
</evidence>
<feature type="binding site" evidence="10">
    <location>
        <begin position="72"/>
        <end position="73"/>
    </location>
    <ligand>
        <name>pyridoxal 5'-phosphate</name>
        <dbReference type="ChEBI" id="CHEBI:597326"/>
    </ligand>
</feature>
<dbReference type="NCBIfam" id="NF002806">
    <property type="entry name" value="PRK02948.1"/>
    <property type="match status" value="1"/>
</dbReference>
<dbReference type="RefSeq" id="WP_213165512.1">
    <property type="nucleotide sequence ID" value="NZ_CP058559.1"/>
</dbReference>
<dbReference type="SUPFAM" id="SSF53383">
    <property type="entry name" value="PLP-dependent transferases"/>
    <property type="match status" value="1"/>
</dbReference>
<comment type="subunit">
    <text evidence="10">Homodimer. Forms a heterotetramer with IscU, interacts with other sulfur acceptors.</text>
</comment>
<feature type="binding site" description="via persulfide group" evidence="10">
    <location>
        <position position="324"/>
    </location>
    <ligand>
        <name>[2Fe-2S] cluster</name>
        <dbReference type="ChEBI" id="CHEBI:190135"/>
        <note>ligand shared with IscU</note>
    </ligand>
</feature>
<dbReference type="FunFam" id="3.40.640.10:FF:000084">
    <property type="entry name" value="IscS-like cysteine desulfurase"/>
    <property type="match status" value="1"/>
</dbReference>
<comment type="function">
    <text evidence="10">Master enzyme that delivers sulfur to a number of partners involved in Fe-S cluster assembly, tRNA modification or cofactor biosynthesis. Catalyzes the removal of elemental sulfur atoms from cysteine to produce alanine. Functions as a sulfur delivery protein for Fe-S cluster synthesis onto IscU, an Fe-S scaffold assembly protein, as well as other S acceptor proteins.</text>
</comment>
<evidence type="ECO:0000256" key="10">
    <source>
        <dbReference type="HAMAP-Rule" id="MF_00331"/>
    </source>
</evidence>
<dbReference type="InterPro" id="IPR015424">
    <property type="entry name" value="PyrdxlP-dep_Trfase"/>
</dbReference>
<gene>
    <name evidence="13" type="primary">nifS</name>
    <name evidence="10" type="synonym">iscS</name>
    <name evidence="13" type="ORF">HYG86_10425</name>
</gene>
<keyword evidence="7 10" id="KW-0408">Iron</keyword>
<evidence type="ECO:0000256" key="8">
    <source>
        <dbReference type="ARBA" id="ARBA00023014"/>
    </source>
</evidence>
<dbReference type="GO" id="GO:0046872">
    <property type="term" value="F:metal ion binding"/>
    <property type="evidence" value="ECO:0007669"/>
    <property type="project" value="UniProtKB-KW"/>
</dbReference>
<evidence type="ECO:0000256" key="6">
    <source>
        <dbReference type="ARBA" id="ARBA00022898"/>
    </source>
</evidence>
<keyword evidence="3 10" id="KW-0963">Cytoplasm</keyword>
<evidence type="ECO:0000256" key="7">
    <source>
        <dbReference type="ARBA" id="ARBA00023004"/>
    </source>
</evidence>
<dbReference type="GO" id="GO:0006520">
    <property type="term" value="P:amino acid metabolic process"/>
    <property type="evidence" value="ECO:0007669"/>
    <property type="project" value="InterPro"/>
</dbReference>
<feature type="binding site" evidence="10">
    <location>
        <begin position="200"/>
        <end position="202"/>
    </location>
    <ligand>
        <name>pyridoxal 5'-phosphate</name>
        <dbReference type="ChEBI" id="CHEBI:597326"/>
    </ligand>
</feature>
<dbReference type="Gene3D" id="3.40.640.10">
    <property type="entry name" value="Type I PLP-dependent aspartate aminotransferase-like (Major domain)"/>
    <property type="match status" value="1"/>
</dbReference>
<comment type="similarity">
    <text evidence="2 10">Belongs to the class-V pyridoxal-phosphate-dependent aminotransferase family. NifS/IscS subfamily.</text>
</comment>
<evidence type="ECO:0000256" key="3">
    <source>
        <dbReference type="ARBA" id="ARBA00022490"/>
    </source>
</evidence>
<evidence type="ECO:0000256" key="5">
    <source>
        <dbReference type="ARBA" id="ARBA00022723"/>
    </source>
</evidence>
<feature type="domain" description="Aminotransferase class V" evidence="12">
    <location>
        <begin position="4"/>
        <end position="364"/>
    </location>
</feature>
<dbReference type="PIRSF" id="PIRSF005572">
    <property type="entry name" value="NifS"/>
    <property type="match status" value="1"/>
</dbReference>
<dbReference type="GO" id="GO:1990221">
    <property type="term" value="C:L-cysteine desulfurase complex"/>
    <property type="evidence" value="ECO:0007669"/>
    <property type="project" value="UniProtKB-ARBA"/>
</dbReference>
<dbReference type="KEGG" id="acae:HYG86_10425"/>
<dbReference type="InterPro" id="IPR020578">
    <property type="entry name" value="Aminotrans_V_PyrdxlP_BS"/>
</dbReference>
<dbReference type="GO" id="GO:0051537">
    <property type="term" value="F:2 iron, 2 sulfur cluster binding"/>
    <property type="evidence" value="ECO:0007669"/>
    <property type="project" value="UniProtKB-UniRule"/>
</dbReference>
<dbReference type="GO" id="GO:0031071">
    <property type="term" value="F:cysteine desulfurase activity"/>
    <property type="evidence" value="ECO:0007669"/>
    <property type="project" value="UniProtKB-UniRule"/>
</dbReference>
<feature type="modified residue" description="N6-(pyridoxal phosphate)lysine" evidence="10">
    <location>
        <position position="203"/>
    </location>
</feature>
<keyword evidence="8 10" id="KW-0411">Iron-sulfur</keyword>
<dbReference type="HAMAP" id="MF_00331">
    <property type="entry name" value="Cys_desulf_IscS"/>
    <property type="match status" value="1"/>
</dbReference>
<evidence type="ECO:0000313" key="13">
    <source>
        <dbReference type="EMBL" id="QNO15146.1"/>
    </source>
</evidence>
<dbReference type="UniPathway" id="UPA00266"/>
<comment type="catalytic activity">
    <reaction evidence="9 10">
        <text>(sulfur carrier)-H + L-cysteine = (sulfur carrier)-SH + L-alanine</text>
        <dbReference type="Rhea" id="RHEA:43892"/>
        <dbReference type="Rhea" id="RHEA-COMP:14737"/>
        <dbReference type="Rhea" id="RHEA-COMP:14739"/>
        <dbReference type="ChEBI" id="CHEBI:29917"/>
        <dbReference type="ChEBI" id="CHEBI:35235"/>
        <dbReference type="ChEBI" id="CHEBI:57972"/>
        <dbReference type="ChEBI" id="CHEBI:64428"/>
        <dbReference type="EC" id="2.8.1.7"/>
    </reaction>
</comment>
<evidence type="ECO:0000256" key="1">
    <source>
        <dbReference type="ARBA" id="ARBA00001933"/>
    </source>
</evidence>
<dbReference type="PANTHER" id="PTHR11601">
    <property type="entry name" value="CYSTEINE DESULFURYLASE FAMILY MEMBER"/>
    <property type="match status" value="1"/>
</dbReference>
<keyword evidence="5 10" id="KW-0479">Metal-binding</keyword>
<dbReference type="EMBL" id="CP058559">
    <property type="protein sequence ID" value="QNO15146.1"/>
    <property type="molecule type" value="Genomic_DNA"/>
</dbReference>
<comment type="cofactor">
    <cofactor evidence="1 10 11">
        <name>pyridoxal 5'-phosphate</name>
        <dbReference type="ChEBI" id="CHEBI:597326"/>
    </cofactor>
</comment>
<sequence length="399" mass="43036">MRRIYLDHAATTPISPKVLEAMLPFYNELFGNPSSIHGFGREVAIHVDKAREKVAKAIGAASPQEIYFTSGGTEADNLAIFGVIEALQNKGKHIITSAIEHHAVLDTCEALEKKGFEVTKLPVDENGVIDLEVLKKSIKDDTILITLMHANNEVGTIQPIEEVVKIAKEKGVYVHTDSVQTLGSIPVNVQELGVDLLSISAHKIYGPKGVGALYVKKGTKLKSLVFGGGQERKIRPGTENVAGIIGFGEAAEIATLSLADNERISKLRDKLIEGLLKIEDVKLNGHPINRLPGNVNVSIEYIEGEALLLSLDMEGIAASSGSACTSGSLDPSHVLMSMGLSHQTAHGSLRLTLGKGTTEEDIDYCLKVIPEVVHRLRSMSPLGKNIMTERSECPCTQKK</sequence>
<dbReference type="InterPro" id="IPR015421">
    <property type="entry name" value="PyrdxlP-dep_Trfase_major"/>
</dbReference>
<comment type="subcellular location">
    <subcellularLocation>
        <location evidence="10">Cytoplasm</location>
    </subcellularLocation>
</comment>
<keyword evidence="6 10" id="KW-0663">Pyridoxal phosphate</keyword>